<feature type="chain" id="PRO_5047188039" evidence="2">
    <location>
        <begin position="23"/>
        <end position="209"/>
    </location>
</feature>
<evidence type="ECO:0000256" key="2">
    <source>
        <dbReference type="SAM" id="SignalP"/>
    </source>
</evidence>
<evidence type="ECO:0000256" key="1">
    <source>
        <dbReference type="SAM" id="MobiDB-lite"/>
    </source>
</evidence>
<gene>
    <name evidence="3" type="ORF">ACFS29_13135</name>
</gene>
<protein>
    <submittedName>
        <fullName evidence="3">Uncharacterized protein</fullName>
    </submittedName>
</protein>
<organism evidence="3 4">
    <name type="scientific">Psychroserpens luteus</name>
    <dbReference type="NCBI Taxonomy" id="1434066"/>
    <lineage>
        <taxon>Bacteria</taxon>
        <taxon>Pseudomonadati</taxon>
        <taxon>Bacteroidota</taxon>
        <taxon>Flavobacteriia</taxon>
        <taxon>Flavobacteriales</taxon>
        <taxon>Flavobacteriaceae</taxon>
        <taxon>Psychroserpens</taxon>
    </lineage>
</organism>
<evidence type="ECO:0000313" key="3">
    <source>
        <dbReference type="EMBL" id="MFD2916592.1"/>
    </source>
</evidence>
<feature type="compositionally biased region" description="Low complexity" evidence="1">
    <location>
        <begin position="24"/>
        <end position="38"/>
    </location>
</feature>
<feature type="region of interest" description="Disordered" evidence="1">
    <location>
        <begin position="24"/>
        <end position="49"/>
    </location>
</feature>
<reference evidence="4" key="1">
    <citation type="journal article" date="2019" name="Int. J. Syst. Evol. Microbiol.">
        <title>The Global Catalogue of Microorganisms (GCM) 10K type strain sequencing project: providing services to taxonomists for standard genome sequencing and annotation.</title>
        <authorList>
            <consortium name="The Broad Institute Genomics Platform"/>
            <consortium name="The Broad Institute Genome Sequencing Center for Infectious Disease"/>
            <person name="Wu L."/>
            <person name="Ma J."/>
        </authorList>
    </citation>
    <scope>NUCLEOTIDE SEQUENCE [LARGE SCALE GENOMIC DNA]</scope>
    <source>
        <strain evidence="4">KCTC 32514</strain>
    </source>
</reference>
<accession>A0ABW5ZXX3</accession>
<comment type="caution">
    <text evidence="3">The sequence shown here is derived from an EMBL/GenBank/DDBJ whole genome shotgun (WGS) entry which is preliminary data.</text>
</comment>
<name>A0ABW5ZXX3_9FLAO</name>
<dbReference type="Proteomes" id="UP001597548">
    <property type="component" value="Unassembled WGS sequence"/>
</dbReference>
<evidence type="ECO:0000313" key="4">
    <source>
        <dbReference type="Proteomes" id="UP001597548"/>
    </source>
</evidence>
<sequence length="209" mass="23583">MKPLSYFIIVLLLVFNLNSCNSDTKTTTETAVKTTAPETPKKKRNETTRKTANVSIEAVVNGENFSLKTYNPEKSTDVVYLNNAVQFRITDFDGQSVMVNLLSPDMFKKKPLTISQQTAALPIKEVHGTKEQSKLSFDFKSNDPGTAKTYEMYDGELVVEEFSDTKIVITFNGRGFRYGSINKEANLFPMKGKLVTENFSINDFRMEVE</sequence>
<feature type="signal peptide" evidence="2">
    <location>
        <begin position="1"/>
        <end position="22"/>
    </location>
</feature>
<dbReference type="EMBL" id="JBHUOS010000010">
    <property type="protein sequence ID" value="MFD2916592.1"/>
    <property type="molecule type" value="Genomic_DNA"/>
</dbReference>
<keyword evidence="4" id="KW-1185">Reference proteome</keyword>
<keyword evidence="2" id="KW-0732">Signal</keyword>
<dbReference type="RefSeq" id="WP_194506543.1">
    <property type="nucleotide sequence ID" value="NZ_JADILU010000001.1"/>
</dbReference>
<proteinExistence type="predicted"/>